<evidence type="ECO:0000256" key="3">
    <source>
        <dbReference type="RuleBase" id="RU000363"/>
    </source>
</evidence>
<dbReference type="AlphaFoldDB" id="A0A1I2Q1G9"/>
<dbReference type="PANTHER" id="PTHR43669">
    <property type="entry name" value="5-KETO-D-GLUCONATE 5-REDUCTASE"/>
    <property type="match status" value="1"/>
</dbReference>
<name>A0A1I2Q1G9_9ACTN</name>
<dbReference type="InterPro" id="IPR020904">
    <property type="entry name" value="Sc_DH/Rdtase_CS"/>
</dbReference>
<evidence type="ECO:0000313" key="4">
    <source>
        <dbReference type="EMBL" id="NYH83413.1"/>
    </source>
</evidence>
<dbReference type="Proteomes" id="UP000533017">
    <property type="component" value="Unassembled WGS sequence"/>
</dbReference>
<dbReference type="Gene3D" id="3.40.50.720">
    <property type="entry name" value="NAD(P)-binding Rossmann-like Domain"/>
    <property type="match status" value="1"/>
</dbReference>
<dbReference type="GO" id="GO:0016491">
    <property type="term" value="F:oxidoreductase activity"/>
    <property type="evidence" value="ECO:0007669"/>
    <property type="project" value="UniProtKB-KW"/>
</dbReference>
<dbReference type="OrthoDB" id="658698at2"/>
<reference evidence="4 7" key="2">
    <citation type="submission" date="2020-07" db="EMBL/GenBank/DDBJ databases">
        <title>Sequencing the genomes of 1000 actinobacteria strains.</title>
        <authorList>
            <person name="Klenk H.-P."/>
        </authorList>
    </citation>
    <scope>NUCLEOTIDE SEQUENCE [LARGE SCALE GENOMIC DNA]</scope>
    <source>
        <strain evidence="4 7">DSM 45117</strain>
    </source>
</reference>
<gene>
    <name evidence="4" type="ORF">FHR37_002264</name>
    <name evidence="5" type="ORF">SAMN05421678_104340</name>
</gene>
<dbReference type="Proteomes" id="UP000199052">
    <property type="component" value="Unassembled WGS sequence"/>
</dbReference>
<dbReference type="FunFam" id="3.40.50.720:FF:000084">
    <property type="entry name" value="Short-chain dehydrogenase reductase"/>
    <property type="match status" value="1"/>
</dbReference>
<dbReference type="SUPFAM" id="SSF51735">
    <property type="entry name" value="NAD(P)-binding Rossmann-fold domains"/>
    <property type="match status" value="1"/>
</dbReference>
<reference evidence="5 6" key="1">
    <citation type="submission" date="2016-10" db="EMBL/GenBank/DDBJ databases">
        <authorList>
            <person name="de Groot N.N."/>
        </authorList>
    </citation>
    <scope>NUCLEOTIDE SEQUENCE [LARGE SCALE GENOMIC DNA]</scope>
    <source>
        <strain evidence="5 6">CPCC 202808</strain>
    </source>
</reference>
<dbReference type="PANTHER" id="PTHR43669:SF12">
    <property type="entry name" value="BLR5618 PROTEIN"/>
    <property type="match status" value="1"/>
</dbReference>
<accession>A0A1I2Q1G9</accession>
<evidence type="ECO:0000313" key="6">
    <source>
        <dbReference type="Proteomes" id="UP000199052"/>
    </source>
</evidence>
<keyword evidence="2" id="KW-0560">Oxidoreductase</keyword>
<evidence type="ECO:0000313" key="5">
    <source>
        <dbReference type="EMBL" id="SFG21523.1"/>
    </source>
</evidence>
<dbReference type="Pfam" id="PF00106">
    <property type="entry name" value="adh_short"/>
    <property type="match status" value="1"/>
</dbReference>
<sequence>MTDEAVGTPSTPSTHGAPVAVVTGAGSGVGRAVAVALAAEGHVVVLAGRRPEPLAEAAAECARAWRDAGRSPGTAGSAGEPVLAVPTDVADPDSVAALFGAVRTEYGRLDVLVNNAGRNAPAASVEDLSLADWRAVVDVNLTGAFLCTQHAVRLMKEQRPRGGRIINNGSLSAHTPRPHSAAYTATKHAISGLTRATALDGRPYDIACGQIDIGNAATDMTARMAEGVAQPDGSVRPEPTIDVAHVARAVVYMAGLPLDANVPAMTVMATRMPYVGRG</sequence>
<dbReference type="InterPro" id="IPR036291">
    <property type="entry name" value="NAD(P)-bd_dom_sf"/>
</dbReference>
<dbReference type="STRING" id="504797.SAMN05421678_104340"/>
<protein>
    <submittedName>
        <fullName evidence="4">NAD(P)-dependent dehydrogenase (Short-subunit alcohol dehydrogenase family)</fullName>
    </submittedName>
    <submittedName>
        <fullName evidence="5">NADP-dependent 3-hydroxy acid dehydrogenase YdfG</fullName>
    </submittedName>
</protein>
<dbReference type="EMBL" id="JACBZA010000001">
    <property type="protein sequence ID" value="NYH83413.1"/>
    <property type="molecule type" value="Genomic_DNA"/>
</dbReference>
<evidence type="ECO:0000256" key="2">
    <source>
        <dbReference type="ARBA" id="ARBA00023002"/>
    </source>
</evidence>
<comment type="similarity">
    <text evidence="1 3">Belongs to the short-chain dehydrogenases/reductases (SDR) family.</text>
</comment>
<dbReference type="EMBL" id="FOOI01000004">
    <property type="protein sequence ID" value="SFG21523.1"/>
    <property type="molecule type" value="Genomic_DNA"/>
</dbReference>
<organism evidence="5 6">
    <name type="scientific">Actinopolymorpha cephalotaxi</name>
    <dbReference type="NCBI Taxonomy" id="504797"/>
    <lineage>
        <taxon>Bacteria</taxon>
        <taxon>Bacillati</taxon>
        <taxon>Actinomycetota</taxon>
        <taxon>Actinomycetes</taxon>
        <taxon>Propionibacteriales</taxon>
        <taxon>Actinopolymorphaceae</taxon>
        <taxon>Actinopolymorpha</taxon>
    </lineage>
</organism>
<evidence type="ECO:0000256" key="1">
    <source>
        <dbReference type="ARBA" id="ARBA00006484"/>
    </source>
</evidence>
<dbReference type="InterPro" id="IPR002347">
    <property type="entry name" value="SDR_fam"/>
</dbReference>
<dbReference type="CDD" id="cd05233">
    <property type="entry name" value="SDR_c"/>
    <property type="match status" value="1"/>
</dbReference>
<proteinExistence type="inferred from homology"/>
<dbReference type="PROSITE" id="PS00061">
    <property type="entry name" value="ADH_SHORT"/>
    <property type="match status" value="1"/>
</dbReference>
<dbReference type="PRINTS" id="PR00080">
    <property type="entry name" value="SDRFAMILY"/>
</dbReference>
<evidence type="ECO:0000313" key="7">
    <source>
        <dbReference type="Proteomes" id="UP000533017"/>
    </source>
</evidence>
<dbReference type="PRINTS" id="PR00081">
    <property type="entry name" value="GDHRDH"/>
</dbReference>
<dbReference type="RefSeq" id="WP_092882788.1">
    <property type="nucleotide sequence ID" value="NZ_FOOI01000004.1"/>
</dbReference>
<keyword evidence="7" id="KW-1185">Reference proteome</keyword>